<dbReference type="InterPro" id="IPR000073">
    <property type="entry name" value="AB_hydrolase_1"/>
</dbReference>
<dbReference type="InterPro" id="IPR052897">
    <property type="entry name" value="Sec-Metab_Biosynth_Hydrolase"/>
</dbReference>
<dbReference type="Proteomes" id="UP000799437">
    <property type="component" value="Unassembled WGS sequence"/>
</dbReference>
<name>A0A6A6W0P0_9PEZI</name>
<dbReference type="OrthoDB" id="1263307at2759"/>
<dbReference type="AlphaFoldDB" id="A0A6A6W0P0"/>
<evidence type="ECO:0000259" key="1">
    <source>
        <dbReference type="Pfam" id="PF12697"/>
    </source>
</evidence>
<accession>A0A6A6W0P0</accession>
<dbReference type="Pfam" id="PF12697">
    <property type="entry name" value="Abhydrolase_6"/>
    <property type="match status" value="1"/>
</dbReference>
<organism evidence="2 3">
    <name type="scientific">Pseudovirgaria hyperparasitica</name>
    <dbReference type="NCBI Taxonomy" id="470096"/>
    <lineage>
        <taxon>Eukaryota</taxon>
        <taxon>Fungi</taxon>
        <taxon>Dikarya</taxon>
        <taxon>Ascomycota</taxon>
        <taxon>Pezizomycotina</taxon>
        <taxon>Dothideomycetes</taxon>
        <taxon>Dothideomycetes incertae sedis</taxon>
        <taxon>Acrospermales</taxon>
        <taxon>Acrospermaceae</taxon>
        <taxon>Pseudovirgaria</taxon>
    </lineage>
</organism>
<dbReference type="SUPFAM" id="SSF53474">
    <property type="entry name" value="alpha/beta-Hydrolases"/>
    <property type="match status" value="1"/>
</dbReference>
<dbReference type="InterPro" id="IPR029058">
    <property type="entry name" value="AB_hydrolase_fold"/>
</dbReference>
<keyword evidence="3" id="KW-1185">Reference proteome</keyword>
<dbReference type="PANTHER" id="PTHR37017:SF11">
    <property type="entry name" value="ESTERASE_LIPASE_THIOESTERASE DOMAIN-CONTAINING PROTEIN"/>
    <property type="match status" value="1"/>
</dbReference>
<dbReference type="PANTHER" id="PTHR37017">
    <property type="entry name" value="AB HYDROLASE-1 DOMAIN-CONTAINING PROTEIN-RELATED"/>
    <property type="match status" value="1"/>
</dbReference>
<evidence type="ECO:0000313" key="3">
    <source>
        <dbReference type="Proteomes" id="UP000799437"/>
    </source>
</evidence>
<reference evidence="2" key="1">
    <citation type="journal article" date="2020" name="Stud. Mycol.">
        <title>101 Dothideomycetes genomes: a test case for predicting lifestyles and emergence of pathogens.</title>
        <authorList>
            <person name="Haridas S."/>
            <person name="Albert R."/>
            <person name="Binder M."/>
            <person name="Bloem J."/>
            <person name="Labutti K."/>
            <person name="Salamov A."/>
            <person name="Andreopoulos B."/>
            <person name="Baker S."/>
            <person name="Barry K."/>
            <person name="Bills G."/>
            <person name="Bluhm B."/>
            <person name="Cannon C."/>
            <person name="Castanera R."/>
            <person name="Culley D."/>
            <person name="Daum C."/>
            <person name="Ezra D."/>
            <person name="Gonzalez J."/>
            <person name="Henrissat B."/>
            <person name="Kuo A."/>
            <person name="Liang C."/>
            <person name="Lipzen A."/>
            <person name="Lutzoni F."/>
            <person name="Magnuson J."/>
            <person name="Mondo S."/>
            <person name="Nolan M."/>
            <person name="Ohm R."/>
            <person name="Pangilinan J."/>
            <person name="Park H.-J."/>
            <person name="Ramirez L."/>
            <person name="Alfaro M."/>
            <person name="Sun H."/>
            <person name="Tritt A."/>
            <person name="Yoshinaga Y."/>
            <person name="Zwiers L.-H."/>
            <person name="Turgeon B."/>
            <person name="Goodwin S."/>
            <person name="Spatafora J."/>
            <person name="Crous P."/>
            <person name="Grigoriev I."/>
        </authorList>
    </citation>
    <scope>NUCLEOTIDE SEQUENCE</scope>
    <source>
        <strain evidence="2">CBS 121739</strain>
    </source>
</reference>
<keyword evidence="2" id="KW-0378">Hydrolase</keyword>
<dbReference type="Gene3D" id="3.40.50.1820">
    <property type="entry name" value="alpha/beta hydrolase"/>
    <property type="match status" value="1"/>
</dbReference>
<proteinExistence type="predicted"/>
<dbReference type="GO" id="GO:0016787">
    <property type="term" value="F:hydrolase activity"/>
    <property type="evidence" value="ECO:0007669"/>
    <property type="project" value="UniProtKB-KW"/>
</dbReference>
<protein>
    <submittedName>
        <fullName evidence="2">Alpha/beta-hydrolase</fullName>
    </submittedName>
</protein>
<gene>
    <name evidence="2" type="ORF">EJ05DRAFT_443581</name>
</gene>
<evidence type="ECO:0000313" key="2">
    <source>
        <dbReference type="EMBL" id="KAF2754641.1"/>
    </source>
</evidence>
<sequence length="255" mass="27924">MRKPTIVFIHGAWHNYKCWNGVAEVLRADGIESVSLSLLSVGIRDTPLGSHIEDSQALHEKIKDIVEEGKDVIIVMHSYGGLAGSDAIEGLVKNGENGSTQGGVVAAIYVSAFIAPKGENLLGVFPSPPPYLKPNEENEAYLDIIDPHNTFYNDVSPEKSKTWTDAMKPHTAATFASNAQYSPWEEVPCTYVMCTKDQGVYPELQEQMFSAAQNGAKHPWSLIKLDSSHSAWLSRKNTLAGIIKDVVDNLTITQL</sequence>
<dbReference type="EMBL" id="ML996580">
    <property type="protein sequence ID" value="KAF2754641.1"/>
    <property type="molecule type" value="Genomic_DNA"/>
</dbReference>
<dbReference type="RefSeq" id="XP_033597092.1">
    <property type="nucleotide sequence ID" value="XM_033742094.1"/>
</dbReference>
<dbReference type="GeneID" id="54483148"/>
<feature type="domain" description="AB hydrolase-1" evidence="1">
    <location>
        <begin position="6"/>
        <end position="233"/>
    </location>
</feature>